<gene>
    <name evidence="1" type="ORF">DFH08DRAFT_950746</name>
</gene>
<organism evidence="1 2">
    <name type="scientific">Mycena albidolilacea</name>
    <dbReference type="NCBI Taxonomy" id="1033008"/>
    <lineage>
        <taxon>Eukaryota</taxon>
        <taxon>Fungi</taxon>
        <taxon>Dikarya</taxon>
        <taxon>Basidiomycota</taxon>
        <taxon>Agaricomycotina</taxon>
        <taxon>Agaricomycetes</taxon>
        <taxon>Agaricomycetidae</taxon>
        <taxon>Agaricales</taxon>
        <taxon>Marasmiineae</taxon>
        <taxon>Mycenaceae</taxon>
        <taxon>Mycena</taxon>
    </lineage>
</organism>
<sequence length="137" mass="15291">MNSPPSSFNIIDGTLREGEQFTSTCFKTETQIAIARALPPTGHFYSLLPSTHTPPWGHSARRHLCVPPPPTHRCGERNGITPLGGPIAYLRRKSGDHQSKYNLHLLREIEDLIARVVQVKIPFMNPITHVVSPFTAF</sequence>
<evidence type="ECO:0000313" key="2">
    <source>
        <dbReference type="Proteomes" id="UP001218218"/>
    </source>
</evidence>
<comment type="caution">
    <text evidence="1">The sequence shown here is derived from an EMBL/GenBank/DDBJ whole genome shotgun (WGS) entry which is preliminary data.</text>
</comment>
<keyword evidence="2" id="KW-1185">Reference proteome</keyword>
<dbReference type="AlphaFoldDB" id="A0AAD7ALR7"/>
<evidence type="ECO:0000313" key="1">
    <source>
        <dbReference type="EMBL" id="KAJ7362480.1"/>
    </source>
</evidence>
<proteinExistence type="predicted"/>
<dbReference type="Proteomes" id="UP001218218">
    <property type="component" value="Unassembled WGS sequence"/>
</dbReference>
<name>A0AAD7ALR7_9AGAR</name>
<reference evidence="1" key="1">
    <citation type="submission" date="2023-03" db="EMBL/GenBank/DDBJ databases">
        <title>Massive genome expansion in bonnet fungi (Mycena s.s.) driven by repeated elements and novel gene families across ecological guilds.</title>
        <authorList>
            <consortium name="Lawrence Berkeley National Laboratory"/>
            <person name="Harder C.B."/>
            <person name="Miyauchi S."/>
            <person name="Viragh M."/>
            <person name="Kuo A."/>
            <person name="Thoen E."/>
            <person name="Andreopoulos B."/>
            <person name="Lu D."/>
            <person name="Skrede I."/>
            <person name="Drula E."/>
            <person name="Henrissat B."/>
            <person name="Morin E."/>
            <person name="Kohler A."/>
            <person name="Barry K."/>
            <person name="LaButti K."/>
            <person name="Morin E."/>
            <person name="Salamov A."/>
            <person name="Lipzen A."/>
            <person name="Mereny Z."/>
            <person name="Hegedus B."/>
            <person name="Baldrian P."/>
            <person name="Stursova M."/>
            <person name="Weitz H."/>
            <person name="Taylor A."/>
            <person name="Grigoriev I.V."/>
            <person name="Nagy L.G."/>
            <person name="Martin F."/>
            <person name="Kauserud H."/>
        </authorList>
    </citation>
    <scope>NUCLEOTIDE SEQUENCE</scope>
    <source>
        <strain evidence="1">CBHHK002</strain>
    </source>
</reference>
<protein>
    <submittedName>
        <fullName evidence="1">Uncharacterized protein</fullName>
    </submittedName>
</protein>
<dbReference type="EMBL" id="JARIHO010000004">
    <property type="protein sequence ID" value="KAJ7362480.1"/>
    <property type="molecule type" value="Genomic_DNA"/>
</dbReference>
<accession>A0AAD7ALR7</accession>